<dbReference type="AlphaFoldDB" id="A0A8T2U722"/>
<keyword evidence="3 6" id="KW-0812">Transmembrane</keyword>
<feature type="transmembrane region" description="Helical" evidence="6">
    <location>
        <begin position="71"/>
        <end position="95"/>
    </location>
</feature>
<name>A0A8T2U722_CERRI</name>
<evidence type="ECO:0000256" key="5">
    <source>
        <dbReference type="ARBA" id="ARBA00023136"/>
    </source>
</evidence>
<organism evidence="7 8">
    <name type="scientific">Ceratopteris richardii</name>
    <name type="common">Triangle waterfern</name>
    <dbReference type="NCBI Taxonomy" id="49495"/>
    <lineage>
        <taxon>Eukaryota</taxon>
        <taxon>Viridiplantae</taxon>
        <taxon>Streptophyta</taxon>
        <taxon>Embryophyta</taxon>
        <taxon>Tracheophyta</taxon>
        <taxon>Polypodiopsida</taxon>
        <taxon>Polypodiidae</taxon>
        <taxon>Polypodiales</taxon>
        <taxon>Pteridineae</taxon>
        <taxon>Pteridaceae</taxon>
        <taxon>Parkerioideae</taxon>
        <taxon>Ceratopteris</taxon>
    </lineage>
</organism>
<accession>A0A8T2U722</accession>
<evidence type="ECO:0000256" key="1">
    <source>
        <dbReference type="ARBA" id="ARBA00004141"/>
    </source>
</evidence>
<proteinExistence type="inferred from homology"/>
<evidence type="ECO:0000256" key="6">
    <source>
        <dbReference type="SAM" id="Phobius"/>
    </source>
</evidence>
<dbReference type="InterPro" id="IPR018499">
    <property type="entry name" value="Tetraspanin/Peripherin"/>
</dbReference>
<comment type="subcellular location">
    <subcellularLocation>
        <location evidence="1">Membrane</location>
        <topology evidence="1">Multi-pass membrane protein</topology>
    </subcellularLocation>
</comment>
<keyword evidence="5 6" id="KW-0472">Membrane</keyword>
<keyword evidence="8" id="KW-1185">Reference proteome</keyword>
<evidence type="ECO:0000256" key="2">
    <source>
        <dbReference type="ARBA" id="ARBA00006840"/>
    </source>
</evidence>
<comment type="similarity">
    <text evidence="2">Belongs to the tetraspanin (TM4SF) family.</text>
</comment>
<evidence type="ECO:0000256" key="3">
    <source>
        <dbReference type="ARBA" id="ARBA00022692"/>
    </source>
</evidence>
<dbReference type="GO" id="GO:0009734">
    <property type="term" value="P:auxin-activated signaling pathway"/>
    <property type="evidence" value="ECO:0007669"/>
    <property type="project" value="InterPro"/>
</dbReference>
<gene>
    <name evidence="7" type="ORF">KP509_09G034400</name>
</gene>
<comment type="caution">
    <text evidence="7">The sequence shown here is derived from an EMBL/GenBank/DDBJ whole genome shotgun (WGS) entry which is preliminary data.</text>
</comment>
<keyword evidence="4 6" id="KW-1133">Transmembrane helix</keyword>
<evidence type="ECO:0000313" key="7">
    <source>
        <dbReference type="EMBL" id="KAH7429184.1"/>
    </source>
</evidence>
<evidence type="ECO:0000313" key="8">
    <source>
        <dbReference type="Proteomes" id="UP000825935"/>
    </source>
</evidence>
<dbReference type="OMA" id="AYLRITW"/>
<sequence>MELRKHLVSVLNLITLALSIPILGAGIWLASVHHTDCVRFLQGPVIAIGLLMFLISIAGFVGAYLRITWLLWVYLLFMFLLIVLLFCFTVFSFAVTNKGAGEVLSGKGYKDYRLGDYSSWLQRKVKNADTWNHIKSCIMDAHVCDGLGVYKLASDFYKAELSSIQSGCCKPPTVCNFLFINATYWGRPLNEDADPDCHRYSYVQSELCFNCDSCKAGIVDKVRHDWKKVAAVNIVIFFLLIIVYSAGCHSFHKAQEEGTYTRYGKGII</sequence>
<evidence type="ECO:0000256" key="4">
    <source>
        <dbReference type="ARBA" id="ARBA00022989"/>
    </source>
</evidence>
<dbReference type="Proteomes" id="UP000825935">
    <property type="component" value="Chromosome 9"/>
</dbReference>
<feature type="transmembrane region" description="Helical" evidence="6">
    <location>
        <begin position="44"/>
        <end position="65"/>
    </location>
</feature>
<dbReference type="Pfam" id="PF00335">
    <property type="entry name" value="Tetraspanin"/>
    <property type="match status" value="1"/>
</dbReference>
<protein>
    <recommendedName>
        <fullName evidence="9">Tetraspanin-8</fullName>
    </recommendedName>
</protein>
<dbReference type="GO" id="GO:0016020">
    <property type="term" value="C:membrane"/>
    <property type="evidence" value="ECO:0007669"/>
    <property type="project" value="UniProtKB-SubCell"/>
</dbReference>
<evidence type="ECO:0008006" key="9">
    <source>
        <dbReference type="Google" id="ProtNLM"/>
    </source>
</evidence>
<reference evidence="7" key="1">
    <citation type="submission" date="2021-08" db="EMBL/GenBank/DDBJ databases">
        <title>WGS assembly of Ceratopteris richardii.</title>
        <authorList>
            <person name="Marchant D.B."/>
            <person name="Chen G."/>
            <person name="Jenkins J."/>
            <person name="Shu S."/>
            <person name="Leebens-Mack J."/>
            <person name="Grimwood J."/>
            <person name="Schmutz J."/>
            <person name="Soltis P."/>
            <person name="Soltis D."/>
            <person name="Chen Z.-H."/>
        </authorList>
    </citation>
    <scope>NUCLEOTIDE SEQUENCE</scope>
    <source>
        <strain evidence="7">Whitten #5841</strain>
        <tissue evidence="7">Leaf</tissue>
    </source>
</reference>
<dbReference type="EMBL" id="CM035414">
    <property type="protein sequence ID" value="KAH7429184.1"/>
    <property type="molecule type" value="Genomic_DNA"/>
</dbReference>
<dbReference type="OrthoDB" id="1892640at2759"/>
<feature type="transmembrane region" description="Helical" evidence="6">
    <location>
        <begin position="6"/>
        <end position="32"/>
    </location>
</feature>
<dbReference type="InterPro" id="IPR044991">
    <property type="entry name" value="TET_plant"/>
</dbReference>
<feature type="transmembrane region" description="Helical" evidence="6">
    <location>
        <begin position="229"/>
        <end position="247"/>
    </location>
</feature>
<dbReference type="PANTHER" id="PTHR32191">
    <property type="entry name" value="TETRASPANIN-8-RELATED"/>
    <property type="match status" value="1"/>
</dbReference>
<dbReference type="PRINTS" id="PR00259">
    <property type="entry name" value="TMFOUR"/>
</dbReference>